<evidence type="ECO:0000313" key="1">
    <source>
        <dbReference type="EMBL" id="EJT69533.1"/>
    </source>
</evidence>
<gene>
    <name evidence="2" type="primary">20353610</name>
    <name evidence="1" type="ORF">GGTG_13152</name>
</gene>
<reference evidence="2" key="4">
    <citation type="journal article" date="2015" name="G3 (Bethesda)">
        <title>Genome sequences of three phytopathogenic species of the Magnaporthaceae family of fungi.</title>
        <authorList>
            <person name="Okagaki L.H."/>
            <person name="Nunes C.C."/>
            <person name="Sailsbery J."/>
            <person name="Clay B."/>
            <person name="Brown D."/>
            <person name="John T."/>
            <person name="Oh Y."/>
            <person name="Young N."/>
            <person name="Fitzgerald M."/>
            <person name="Haas B.J."/>
            <person name="Zeng Q."/>
            <person name="Young S."/>
            <person name="Adiconis X."/>
            <person name="Fan L."/>
            <person name="Levin J.Z."/>
            <person name="Mitchell T.K."/>
            <person name="Okubara P.A."/>
            <person name="Farman M.L."/>
            <person name="Kohn L.M."/>
            <person name="Birren B."/>
            <person name="Ma L.-J."/>
            <person name="Dean R.A."/>
        </authorList>
    </citation>
    <scope>NUCLEOTIDE SEQUENCE</scope>
    <source>
        <strain evidence="2">R3-111a-1</strain>
    </source>
</reference>
<reference evidence="1" key="2">
    <citation type="submission" date="2010-07" db="EMBL/GenBank/DDBJ databases">
        <authorList>
            <consortium name="The Broad Institute Genome Sequencing Platform"/>
            <consortium name="Broad Institute Genome Sequencing Center for Infectious Disease"/>
            <person name="Ma L.-J."/>
            <person name="Dead R."/>
            <person name="Young S."/>
            <person name="Zeng Q."/>
            <person name="Koehrsen M."/>
            <person name="Alvarado L."/>
            <person name="Berlin A."/>
            <person name="Chapman S.B."/>
            <person name="Chen Z."/>
            <person name="Freedman E."/>
            <person name="Gellesch M."/>
            <person name="Goldberg J."/>
            <person name="Griggs A."/>
            <person name="Gujja S."/>
            <person name="Heilman E.R."/>
            <person name="Heiman D."/>
            <person name="Hepburn T."/>
            <person name="Howarth C."/>
            <person name="Jen D."/>
            <person name="Larson L."/>
            <person name="Mehta T."/>
            <person name="Neiman D."/>
            <person name="Pearson M."/>
            <person name="Roberts A."/>
            <person name="Saif S."/>
            <person name="Shea T."/>
            <person name="Shenoy N."/>
            <person name="Sisk P."/>
            <person name="Stolte C."/>
            <person name="Sykes S."/>
            <person name="Walk T."/>
            <person name="White J."/>
            <person name="Yandava C."/>
            <person name="Haas B."/>
            <person name="Nusbaum C."/>
            <person name="Birren B."/>
        </authorList>
    </citation>
    <scope>NUCLEOTIDE SEQUENCE</scope>
    <source>
        <strain evidence="1">R3-111a-1</strain>
    </source>
</reference>
<dbReference type="GeneID" id="20353610"/>
<organism evidence="1">
    <name type="scientific">Gaeumannomyces tritici (strain R3-111a-1)</name>
    <name type="common">Wheat and barley take-all root rot fungus</name>
    <name type="synonym">Gaeumannomyces graminis var. tritici</name>
    <dbReference type="NCBI Taxonomy" id="644352"/>
    <lineage>
        <taxon>Eukaryota</taxon>
        <taxon>Fungi</taxon>
        <taxon>Dikarya</taxon>
        <taxon>Ascomycota</taxon>
        <taxon>Pezizomycotina</taxon>
        <taxon>Sordariomycetes</taxon>
        <taxon>Sordariomycetidae</taxon>
        <taxon>Magnaporthales</taxon>
        <taxon>Magnaporthaceae</taxon>
        <taxon>Gaeumannomyces</taxon>
    </lineage>
</organism>
<dbReference type="VEuPathDB" id="FungiDB:GGTG_13152"/>
<reference evidence="3" key="1">
    <citation type="submission" date="2010-07" db="EMBL/GenBank/DDBJ databases">
        <title>The genome sequence of Gaeumannomyces graminis var. tritici strain R3-111a-1.</title>
        <authorList>
            <consortium name="The Broad Institute Genome Sequencing Platform"/>
            <person name="Ma L.-J."/>
            <person name="Dead R."/>
            <person name="Young S."/>
            <person name="Zeng Q."/>
            <person name="Koehrsen M."/>
            <person name="Alvarado L."/>
            <person name="Berlin A."/>
            <person name="Chapman S.B."/>
            <person name="Chen Z."/>
            <person name="Freedman E."/>
            <person name="Gellesch M."/>
            <person name="Goldberg J."/>
            <person name="Griggs A."/>
            <person name="Gujja S."/>
            <person name="Heilman E.R."/>
            <person name="Heiman D."/>
            <person name="Hepburn T."/>
            <person name="Howarth C."/>
            <person name="Jen D."/>
            <person name="Larson L."/>
            <person name="Mehta T."/>
            <person name="Neiman D."/>
            <person name="Pearson M."/>
            <person name="Roberts A."/>
            <person name="Saif S."/>
            <person name="Shea T."/>
            <person name="Shenoy N."/>
            <person name="Sisk P."/>
            <person name="Stolte C."/>
            <person name="Sykes S."/>
            <person name="Walk T."/>
            <person name="White J."/>
            <person name="Yandava C."/>
            <person name="Haas B."/>
            <person name="Nusbaum C."/>
            <person name="Birren B."/>
        </authorList>
    </citation>
    <scope>NUCLEOTIDE SEQUENCE [LARGE SCALE GENOMIC DNA]</scope>
    <source>
        <strain evidence="3">R3-111a-1</strain>
    </source>
</reference>
<reference evidence="2" key="5">
    <citation type="submission" date="2018-04" db="UniProtKB">
        <authorList>
            <consortium name="EnsemblFungi"/>
        </authorList>
    </citation>
    <scope>IDENTIFICATION</scope>
    <source>
        <strain evidence="2">R3-111a-1</strain>
    </source>
</reference>
<sequence>MMTSTSVAILPAPDPCNVRPASVADTLVAAPHRAESPRKTTLEDSIVGFAPVYSAGAPQTAAAAAQVGACGPDPGVALRRP</sequence>
<dbReference type="RefSeq" id="XP_009229318.1">
    <property type="nucleotide sequence ID" value="XM_009231054.1"/>
</dbReference>
<name>J3PI21_GAET3</name>
<reference evidence="1" key="3">
    <citation type="submission" date="2010-09" db="EMBL/GenBank/DDBJ databases">
        <title>Annotation of Gaeumannomyces graminis var. tritici R3-111a-1.</title>
        <authorList>
            <consortium name="The Broad Institute Genome Sequencing Platform"/>
            <person name="Ma L.-J."/>
            <person name="Dead R."/>
            <person name="Young S.K."/>
            <person name="Zeng Q."/>
            <person name="Gargeya S."/>
            <person name="Fitzgerald M."/>
            <person name="Haas B."/>
            <person name="Abouelleil A."/>
            <person name="Alvarado L."/>
            <person name="Arachchi H.M."/>
            <person name="Berlin A."/>
            <person name="Brown A."/>
            <person name="Chapman S.B."/>
            <person name="Chen Z."/>
            <person name="Dunbar C."/>
            <person name="Freedman E."/>
            <person name="Gearin G."/>
            <person name="Gellesch M."/>
            <person name="Goldberg J."/>
            <person name="Griggs A."/>
            <person name="Gujja S."/>
            <person name="Heiman D."/>
            <person name="Howarth C."/>
            <person name="Larson L."/>
            <person name="Lui A."/>
            <person name="MacDonald P.J.P."/>
            <person name="Mehta T."/>
            <person name="Montmayeur A."/>
            <person name="Murphy C."/>
            <person name="Neiman D."/>
            <person name="Pearson M."/>
            <person name="Priest M."/>
            <person name="Roberts A."/>
            <person name="Saif S."/>
            <person name="Shea T."/>
            <person name="Shenoy N."/>
            <person name="Sisk P."/>
            <person name="Stolte C."/>
            <person name="Sykes S."/>
            <person name="Yandava C."/>
            <person name="Wortman J."/>
            <person name="Nusbaum C."/>
            <person name="Birren B."/>
        </authorList>
    </citation>
    <scope>NUCLEOTIDE SEQUENCE</scope>
    <source>
        <strain evidence="1">R3-111a-1</strain>
    </source>
</reference>
<protein>
    <submittedName>
        <fullName evidence="1 2">Uncharacterized protein</fullName>
    </submittedName>
</protein>
<dbReference type="AlphaFoldDB" id="J3PI21"/>
<proteinExistence type="predicted"/>
<evidence type="ECO:0000313" key="3">
    <source>
        <dbReference type="Proteomes" id="UP000006039"/>
    </source>
</evidence>
<dbReference type="HOGENOM" id="CLU_2574013_0_0_1"/>
<dbReference type="EMBL" id="GL385404">
    <property type="protein sequence ID" value="EJT69533.1"/>
    <property type="molecule type" value="Genomic_DNA"/>
</dbReference>
<evidence type="ECO:0000313" key="2">
    <source>
        <dbReference type="EnsemblFungi" id="EJT69533"/>
    </source>
</evidence>
<dbReference type="Proteomes" id="UP000006039">
    <property type="component" value="Unassembled WGS sequence"/>
</dbReference>
<dbReference type="EnsemblFungi" id="EJT69533">
    <property type="protein sequence ID" value="EJT69533"/>
    <property type="gene ID" value="GGTG_13152"/>
</dbReference>
<accession>J3PI21</accession>
<keyword evidence="3" id="KW-1185">Reference proteome</keyword>